<dbReference type="Pfam" id="PF12164">
    <property type="entry name" value="SporV_AA"/>
    <property type="match status" value="1"/>
</dbReference>
<reference evidence="3 4" key="1">
    <citation type="submission" date="2020-07" db="EMBL/GenBank/DDBJ databases">
        <title>Thermoactinomyces phylogeny.</title>
        <authorList>
            <person name="Dunlap C."/>
        </authorList>
    </citation>
    <scope>NUCLEOTIDE SEQUENCE [LARGE SCALE GENOMIC DNA]</scope>
    <source>
        <strain evidence="3 4">AMNI-1</strain>
    </source>
</reference>
<keyword evidence="1" id="KW-0812">Transmembrane</keyword>
<gene>
    <name evidence="3" type="ORF">H2C83_01190</name>
</gene>
<sequence length="208" mass="23779">MENIVTIRLKKKVTAKPGQRLFLKDIAVLDMQGDASENLQELLVCKLSLSNGNFAVIDVIDVMKLIRRHFPSLDIRYAGPPQTLIEIQTGSKRPSLIAVIFAMLVLFIGSGLTIMNFHMDVSMPQVHERIYYLITGVHKKSPLILQIPYSLGIGIGIFLFFNRLFKKRFNEEPSPLELEMYLYQENIDQYIINDDKQKADCKHHESGT</sequence>
<accession>A0A7W1XPU6</accession>
<keyword evidence="4" id="KW-1185">Reference proteome</keyword>
<evidence type="ECO:0000259" key="2">
    <source>
        <dbReference type="Pfam" id="PF12164"/>
    </source>
</evidence>
<organism evidence="3 4">
    <name type="scientific">Thermoactinomyces mirandus</name>
    <dbReference type="NCBI Taxonomy" id="2756294"/>
    <lineage>
        <taxon>Bacteria</taxon>
        <taxon>Bacillati</taxon>
        <taxon>Bacillota</taxon>
        <taxon>Bacilli</taxon>
        <taxon>Bacillales</taxon>
        <taxon>Thermoactinomycetaceae</taxon>
        <taxon>Thermoactinomyces</taxon>
    </lineage>
</organism>
<comment type="caution">
    <text evidence="3">The sequence shown here is derived from an EMBL/GenBank/DDBJ whole genome shotgun (WGS) entry which is preliminary data.</text>
</comment>
<name>A0A7W1XPU6_9BACL</name>
<keyword evidence="1" id="KW-1133">Transmembrane helix</keyword>
<keyword evidence="1" id="KW-0472">Membrane</keyword>
<feature type="transmembrane region" description="Helical" evidence="1">
    <location>
        <begin position="143"/>
        <end position="161"/>
    </location>
</feature>
<evidence type="ECO:0000313" key="3">
    <source>
        <dbReference type="EMBL" id="MBA4600962.1"/>
    </source>
</evidence>
<dbReference type="Proteomes" id="UP000538292">
    <property type="component" value="Unassembled WGS sequence"/>
</dbReference>
<dbReference type="AlphaFoldDB" id="A0A7W1XPU6"/>
<dbReference type="InterPro" id="IPR038548">
    <property type="entry name" value="SporV_AA_N_sf"/>
</dbReference>
<proteinExistence type="predicted"/>
<dbReference type="Gene3D" id="2.60.480.10">
    <property type="entry name" value="eubacterium ventriosum atcc domain"/>
    <property type="match status" value="1"/>
</dbReference>
<feature type="domain" description="Stage V sporulation protein AA" evidence="2">
    <location>
        <begin position="3"/>
        <end position="88"/>
    </location>
</feature>
<dbReference type="InterPro" id="IPR021997">
    <property type="entry name" value="SporV_AA"/>
</dbReference>
<dbReference type="RefSeq" id="WP_181736939.1">
    <property type="nucleotide sequence ID" value="NZ_JACEOL010000002.1"/>
</dbReference>
<evidence type="ECO:0000313" key="4">
    <source>
        <dbReference type="Proteomes" id="UP000538292"/>
    </source>
</evidence>
<protein>
    <submittedName>
        <fullName evidence="3">Stage V sporulation protein AA</fullName>
    </submittedName>
</protein>
<evidence type="ECO:0000256" key="1">
    <source>
        <dbReference type="SAM" id="Phobius"/>
    </source>
</evidence>
<dbReference type="EMBL" id="JACEOL010000002">
    <property type="protein sequence ID" value="MBA4600962.1"/>
    <property type="molecule type" value="Genomic_DNA"/>
</dbReference>
<feature type="transmembrane region" description="Helical" evidence="1">
    <location>
        <begin position="96"/>
        <end position="117"/>
    </location>
</feature>